<gene>
    <name evidence="1" type="ORF">METZ01_LOCUS407386</name>
</gene>
<feature type="non-terminal residue" evidence="1">
    <location>
        <position position="1"/>
    </location>
</feature>
<sequence>SLSQLRLVSLRFPVIKPEILLEEEVLELYRSPVIGATYNNTFGEENIKKLVKKCRGLDEQKKRTMQALIVSYSKSPDLATSFVSVAVLHALGMRREVRDAYQWAQDLDDKETFIHHFDIGKSLAEYFT</sequence>
<name>A0A382W6U0_9ZZZZ</name>
<evidence type="ECO:0000313" key="1">
    <source>
        <dbReference type="EMBL" id="SVD54532.1"/>
    </source>
</evidence>
<proteinExistence type="predicted"/>
<dbReference type="EMBL" id="UINC01157506">
    <property type="protein sequence ID" value="SVD54532.1"/>
    <property type="molecule type" value="Genomic_DNA"/>
</dbReference>
<dbReference type="AlphaFoldDB" id="A0A382W6U0"/>
<reference evidence="1" key="1">
    <citation type="submission" date="2018-05" db="EMBL/GenBank/DDBJ databases">
        <authorList>
            <person name="Lanie J.A."/>
            <person name="Ng W.-L."/>
            <person name="Kazmierczak K.M."/>
            <person name="Andrzejewski T.M."/>
            <person name="Davidsen T.M."/>
            <person name="Wayne K.J."/>
            <person name="Tettelin H."/>
            <person name="Glass J.I."/>
            <person name="Rusch D."/>
            <person name="Podicherti R."/>
            <person name="Tsui H.-C.T."/>
            <person name="Winkler M.E."/>
        </authorList>
    </citation>
    <scope>NUCLEOTIDE SEQUENCE</scope>
</reference>
<accession>A0A382W6U0</accession>
<protein>
    <submittedName>
        <fullName evidence="1">Uncharacterized protein</fullName>
    </submittedName>
</protein>
<organism evidence="1">
    <name type="scientific">marine metagenome</name>
    <dbReference type="NCBI Taxonomy" id="408172"/>
    <lineage>
        <taxon>unclassified sequences</taxon>
        <taxon>metagenomes</taxon>
        <taxon>ecological metagenomes</taxon>
    </lineage>
</organism>